<gene>
    <name evidence="2" type="ORF">H6P81_018882</name>
</gene>
<dbReference type="Proteomes" id="UP000825729">
    <property type="component" value="Unassembled WGS sequence"/>
</dbReference>
<dbReference type="EMBL" id="JAINDJ010000007">
    <property type="protein sequence ID" value="KAG9443028.1"/>
    <property type="molecule type" value="Genomic_DNA"/>
</dbReference>
<comment type="caution">
    <text evidence="2">The sequence shown here is derived from an EMBL/GenBank/DDBJ whole genome shotgun (WGS) entry which is preliminary data.</text>
</comment>
<dbReference type="AlphaFoldDB" id="A0AAV7E6N0"/>
<dbReference type="Pfam" id="PF02704">
    <property type="entry name" value="GASA"/>
    <property type="match status" value="1"/>
</dbReference>
<keyword evidence="3" id="KW-1185">Reference proteome</keyword>
<evidence type="ECO:0000313" key="3">
    <source>
        <dbReference type="Proteomes" id="UP000825729"/>
    </source>
</evidence>
<dbReference type="InterPro" id="IPR003854">
    <property type="entry name" value="GASA"/>
</dbReference>
<evidence type="ECO:0000313" key="2">
    <source>
        <dbReference type="EMBL" id="KAG9443028.1"/>
    </source>
</evidence>
<protein>
    <submittedName>
        <fullName evidence="2">Uncharacterized protein</fullName>
    </submittedName>
</protein>
<dbReference type="PANTHER" id="PTHR23201:SF2">
    <property type="entry name" value="GIBBERELLIN-REGULATED PROTEIN 1-RELATED"/>
    <property type="match status" value="1"/>
</dbReference>
<sequence>MGTLARVASYKFISPSFWFDYRPSSASSSFIFSVSRSNMALFKALVIASLLLFLLLVDAGDHTAGLEEEQHTLTRNDAGGYPPQKIEYCRGACAGRCRLSSRPNLCKRACGTCCARCNCVPPGTYGNKEQCPCYAKMTTRGNKPKCP</sequence>
<accession>A0AAV7E6N0</accession>
<comment type="similarity">
    <text evidence="1">Belongs to the GASA family.</text>
</comment>
<dbReference type="PANTHER" id="PTHR23201">
    <property type="entry name" value="EXTENSIN, PROLINE-RICH PROTEIN"/>
    <property type="match status" value="1"/>
</dbReference>
<evidence type="ECO:0000256" key="1">
    <source>
        <dbReference type="ARBA" id="ARBA00010582"/>
    </source>
</evidence>
<reference evidence="2 3" key="1">
    <citation type="submission" date="2021-07" db="EMBL/GenBank/DDBJ databases">
        <title>The Aristolochia fimbriata genome: insights into angiosperm evolution, floral development and chemical biosynthesis.</title>
        <authorList>
            <person name="Jiao Y."/>
        </authorList>
    </citation>
    <scope>NUCLEOTIDE SEQUENCE [LARGE SCALE GENOMIC DNA]</scope>
    <source>
        <strain evidence="2">IBCAS-2021</strain>
        <tissue evidence="2">Leaf</tissue>
    </source>
</reference>
<proteinExistence type="inferred from homology"/>
<organism evidence="2 3">
    <name type="scientific">Aristolochia fimbriata</name>
    <name type="common">White veined hardy Dutchman's pipe vine</name>
    <dbReference type="NCBI Taxonomy" id="158543"/>
    <lineage>
        <taxon>Eukaryota</taxon>
        <taxon>Viridiplantae</taxon>
        <taxon>Streptophyta</taxon>
        <taxon>Embryophyta</taxon>
        <taxon>Tracheophyta</taxon>
        <taxon>Spermatophyta</taxon>
        <taxon>Magnoliopsida</taxon>
        <taxon>Magnoliidae</taxon>
        <taxon>Piperales</taxon>
        <taxon>Aristolochiaceae</taxon>
        <taxon>Aristolochia</taxon>
    </lineage>
</organism>
<name>A0AAV7E6N0_ARIFI</name>